<dbReference type="Proteomes" id="UP001187192">
    <property type="component" value="Unassembled WGS sequence"/>
</dbReference>
<dbReference type="InterPro" id="IPR050655">
    <property type="entry name" value="Plant_B3_domain"/>
</dbReference>
<dbReference type="GO" id="GO:0003677">
    <property type="term" value="F:DNA binding"/>
    <property type="evidence" value="ECO:0007669"/>
    <property type="project" value="UniProtKB-KW"/>
</dbReference>
<evidence type="ECO:0000313" key="8">
    <source>
        <dbReference type="EMBL" id="GMN24726.1"/>
    </source>
</evidence>
<evidence type="ECO:0000256" key="1">
    <source>
        <dbReference type="ARBA" id="ARBA00004123"/>
    </source>
</evidence>
<protein>
    <recommendedName>
        <fullName evidence="7">TF-B3 domain-containing protein</fullName>
    </recommendedName>
</protein>
<dbReference type="Gene3D" id="2.40.330.10">
    <property type="entry name" value="DNA-binding pseudobarrel domain"/>
    <property type="match status" value="2"/>
</dbReference>
<dbReference type="PROSITE" id="PS50863">
    <property type="entry name" value="B3"/>
    <property type="match status" value="2"/>
</dbReference>
<evidence type="ECO:0000256" key="4">
    <source>
        <dbReference type="ARBA" id="ARBA00023163"/>
    </source>
</evidence>
<comment type="caution">
    <text evidence="8">The sequence shown here is derived from an EMBL/GenBank/DDBJ whole genome shotgun (WGS) entry which is preliminary data.</text>
</comment>
<dbReference type="PANTHER" id="PTHR31920:SF37">
    <property type="entry name" value="B3 DOMAIN-CONTAINING TRANSCRIPTION FACTOR VRN1"/>
    <property type="match status" value="1"/>
</dbReference>
<keyword evidence="2" id="KW-0805">Transcription regulation</keyword>
<dbReference type="SUPFAM" id="SSF101936">
    <property type="entry name" value="DNA-binding pseudobarrel domain"/>
    <property type="match status" value="2"/>
</dbReference>
<evidence type="ECO:0000256" key="5">
    <source>
        <dbReference type="ARBA" id="ARBA00023242"/>
    </source>
</evidence>
<dbReference type="InterPro" id="IPR003340">
    <property type="entry name" value="B3_DNA-bd"/>
</dbReference>
<evidence type="ECO:0000256" key="6">
    <source>
        <dbReference type="SAM" id="MobiDB-lite"/>
    </source>
</evidence>
<comment type="subcellular location">
    <subcellularLocation>
        <location evidence="1">Nucleus</location>
    </subcellularLocation>
</comment>
<name>A0AA87ZHM2_FICCA</name>
<evidence type="ECO:0000313" key="9">
    <source>
        <dbReference type="Proteomes" id="UP001187192"/>
    </source>
</evidence>
<feature type="region of interest" description="Disordered" evidence="6">
    <location>
        <begin position="84"/>
        <end position="160"/>
    </location>
</feature>
<keyword evidence="4" id="KW-0804">Transcription</keyword>
<keyword evidence="9" id="KW-1185">Reference proteome</keyword>
<feature type="domain" description="TF-B3" evidence="7">
    <location>
        <begin position="197"/>
        <end position="298"/>
    </location>
</feature>
<dbReference type="InterPro" id="IPR015300">
    <property type="entry name" value="DNA-bd_pseudobarrel_sf"/>
</dbReference>
<dbReference type="PANTHER" id="PTHR31920">
    <property type="entry name" value="B3 DOMAIN-CONTAINING"/>
    <property type="match status" value="1"/>
</dbReference>
<dbReference type="GO" id="GO:0005634">
    <property type="term" value="C:nucleus"/>
    <property type="evidence" value="ECO:0007669"/>
    <property type="project" value="UniProtKB-SubCell"/>
</dbReference>
<feature type="compositionally biased region" description="Basic and acidic residues" evidence="6">
    <location>
        <begin position="96"/>
        <end position="109"/>
    </location>
</feature>
<dbReference type="SMART" id="SM01019">
    <property type="entry name" value="B3"/>
    <property type="match status" value="2"/>
</dbReference>
<evidence type="ECO:0000256" key="3">
    <source>
        <dbReference type="ARBA" id="ARBA00023125"/>
    </source>
</evidence>
<dbReference type="AlphaFoldDB" id="A0AA87ZHM2"/>
<organism evidence="8 9">
    <name type="scientific">Ficus carica</name>
    <name type="common">Common fig</name>
    <dbReference type="NCBI Taxonomy" id="3494"/>
    <lineage>
        <taxon>Eukaryota</taxon>
        <taxon>Viridiplantae</taxon>
        <taxon>Streptophyta</taxon>
        <taxon>Embryophyta</taxon>
        <taxon>Tracheophyta</taxon>
        <taxon>Spermatophyta</taxon>
        <taxon>Magnoliopsida</taxon>
        <taxon>eudicotyledons</taxon>
        <taxon>Gunneridae</taxon>
        <taxon>Pentapetalae</taxon>
        <taxon>rosids</taxon>
        <taxon>fabids</taxon>
        <taxon>Rosales</taxon>
        <taxon>Moraceae</taxon>
        <taxon>Ficeae</taxon>
        <taxon>Ficus</taxon>
    </lineage>
</organism>
<feature type="compositionally biased region" description="Basic and acidic residues" evidence="6">
    <location>
        <begin position="150"/>
        <end position="160"/>
    </location>
</feature>
<evidence type="ECO:0000259" key="7">
    <source>
        <dbReference type="PROSITE" id="PS50863"/>
    </source>
</evidence>
<keyword evidence="5" id="KW-0539">Nucleus</keyword>
<evidence type="ECO:0000256" key="2">
    <source>
        <dbReference type="ARBA" id="ARBA00023015"/>
    </source>
</evidence>
<feature type="domain" description="TF-B3" evidence="7">
    <location>
        <begin position="1"/>
        <end position="76"/>
    </location>
</feature>
<reference evidence="8" key="1">
    <citation type="submission" date="2023-07" db="EMBL/GenBank/DDBJ databases">
        <title>draft genome sequence of fig (Ficus carica).</title>
        <authorList>
            <person name="Takahashi T."/>
            <person name="Nishimura K."/>
        </authorList>
    </citation>
    <scope>NUCLEOTIDE SEQUENCE</scope>
</reference>
<keyword evidence="3" id="KW-0238">DNA-binding</keyword>
<dbReference type="Pfam" id="PF02362">
    <property type="entry name" value="B3"/>
    <property type="match status" value="2"/>
</dbReference>
<dbReference type="CDD" id="cd10017">
    <property type="entry name" value="B3_DNA"/>
    <property type="match status" value="2"/>
</dbReference>
<accession>A0AA87ZHM2</accession>
<feature type="compositionally biased region" description="Polar residues" evidence="6">
    <location>
        <begin position="126"/>
        <end position="143"/>
    </location>
</feature>
<gene>
    <name evidence="8" type="ORF">TIFTF001_000682</name>
</gene>
<feature type="compositionally biased region" description="Polar residues" evidence="6">
    <location>
        <begin position="84"/>
        <end position="95"/>
    </location>
</feature>
<proteinExistence type="predicted"/>
<dbReference type="EMBL" id="BTGU01000001">
    <property type="protein sequence ID" value="GMN24726.1"/>
    <property type="molecule type" value="Genomic_DNA"/>
</dbReference>
<sequence length="320" mass="35846">MRIYGRNLSKEVVVELPCGSTWKMGLKNGVGATNGIVWLDDGWREFANHYSLKRGHLLVFRYEGNSKFHVVICDITTCEIDYSSNPVQRNEPNNTTREKQHFMKRKQTEEDNFQSNKKTRTGPCGETQSDSLSPRSKGSQCNKSKGKQVAPDKGDGEKSIIARKSKLDVLRGMERLTTSEKAKALTVASGFESKTPHFQIVMQPSYVLSSRLKIPTQFARQYLKAKACAVELKIGERNWRVNYSSGASTTRSWLTPRFNNGWRNFSEDNKLDIGDVCVFVLAEGGTEVSFDVTIFRANFLLTPGCEAATSSAKMKPECGS</sequence>